<dbReference type="InterPro" id="IPR036249">
    <property type="entry name" value="Thioredoxin-like_sf"/>
</dbReference>
<gene>
    <name evidence="2" type="ORF">HPDFL43_08054</name>
</gene>
<dbReference type="Gene3D" id="3.40.30.10">
    <property type="entry name" value="Glutaredoxin"/>
    <property type="match status" value="1"/>
</dbReference>
<evidence type="ECO:0000259" key="1">
    <source>
        <dbReference type="Pfam" id="PF01323"/>
    </source>
</evidence>
<comment type="caution">
    <text evidence="2">The sequence shown here is derived from an EMBL/GenBank/DDBJ whole genome shotgun (WGS) entry which is preliminary data.</text>
</comment>
<dbReference type="Pfam" id="PF01323">
    <property type="entry name" value="DSBA"/>
    <property type="match status" value="1"/>
</dbReference>
<dbReference type="Proteomes" id="UP000004291">
    <property type="component" value="Chromosome"/>
</dbReference>
<organism evidence="2 3">
    <name type="scientific">Hoeflea phototrophica (strain DSM 17068 / NCIMB 14078 / DFL-43)</name>
    <dbReference type="NCBI Taxonomy" id="411684"/>
    <lineage>
        <taxon>Bacteria</taxon>
        <taxon>Pseudomonadati</taxon>
        <taxon>Pseudomonadota</taxon>
        <taxon>Alphaproteobacteria</taxon>
        <taxon>Hyphomicrobiales</taxon>
        <taxon>Rhizobiaceae</taxon>
        <taxon>Hoeflea</taxon>
    </lineage>
</organism>
<reference evidence="2 3" key="1">
    <citation type="submission" date="2007-10" db="EMBL/GenBank/DDBJ databases">
        <authorList>
            <person name="Wagner-Dobler I."/>
            <person name="Ferriera S."/>
            <person name="Johnson J."/>
            <person name="Kravitz S."/>
            <person name="Beeson K."/>
            <person name="Sutton G."/>
            <person name="Rogers Y.-H."/>
            <person name="Friedman R."/>
            <person name="Frazier M."/>
            <person name="Venter J.C."/>
        </authorList>
    </citation>
    <scope>NUCLEOTIDE SEQUENCE [LARGE SCALE GENOMIC DNA]</scope>
    <source>
        <strain evidence="2 3">DFL-43</strain>
    </source>
</reference>
<dbReference type="RefSeq" id="WP_007197390.1">
    <property type="nucleotide sequence ID" value="NZ_CM002917.1"/>
</dbReference>
<dbReference type="SUPFAM" id="SSF52833">
    <property type="entry name" value="Thioredoxin-like"/>
    <property type="match status" value="1"/>
</dbReference>
<sequence>MTSTPTLTTAPALTIDVVSDVMCPWCYIGKRRLEAALADVRKEMDVEVRWRPYQLDSTLPKQGKDRKQYLEDKFGGPEGAEKAYAPVHAAGVEENIPFALNDIPASANTLDAHRVIRWAGSEGLVAQDATVEALFKAYFEDGKNIGDDEVLIEAATEAGLDREIVARLLAGEADKDTVSAEIDQARQMGVTGVPCFIIDMKYAVVGAQPAEALADAMRKVAQEKLNNPEAAPEADNDA</sequence>
<keyword evidence="2" id="KW-0413">Isomerase</keyword>
<dbReference type="GO" id="GO:0016853">
    <property type="term" value="F:isomerase activity"/>
    <property type="evidence" value="ECO:0007669"/>
    <property type="project" value="UniProtKB-KW"/>
</dbReference>
<dbReference type="AlphaFoldDB" id="A9D993"/>
<dbReference type="PANTHER" id="PTHR13887:SF41">
    <property type="entry name" value="THIOREDOXIN SUPERFAMILY PROTEIN"/>
    <property type="match status" value="1"/>
</dbReference>
<dbReference type="PANTHER" id="PTHR13887">
    <property type="entry name" value="GLUTATHIONE S-TRANSFERASE KAPPA"/>
    <property type="match status" value="1"/>
</dbReference>
<proteinExistence type="predicted"/>
<keyword evidence="3" id="KW-1185">Reference proteome</keyword>
<protein>
    <submittedName>
        <fullName evidence="2">Putative dithiol-disulfide isomerase involved in polyketide biosynthesis</fullName>
    </submittedName>
</protein>
<name>A9D993_HOEPD</name>
<dbReference type="InterPro" id="IPR001853">
    <property type="entry name" value="DSBA-like_thioredoxin_dom"/>
</dbReference>
<evidence type="ECO:0000313" key="3">
    <source>
        <dbReference type="Proteomes" id="UP000004291"/>
    </source>
</evidence>
<accession>A9D993</accession>
<dbReference type="eggNOG" id="COG2761">
    <property type="taxonomic scope" value="Bacteria"/>
</dbReference>
<dbReference type="STRING" id="411684.HPDFL43_08054"/>
<reference evidence="2 3" key="2">
    <citation type="submission" date="2012-06" db="EMBL/GenBank/DDBJ databases">
        <authorList>
            <person name="Fiebig A."/>
        </authorList>
    </citation>
    <scope>NUCLEOTIDE SEQUENCE [LARGE SCALE GENOMIC DNA]</scope>
    <source>
        <strain evidence="2 3">DFL-43</strain>
    </source>
</reference>
<dbReference type="GO" id="GO:0016491">
    <property type="term" value="F:oxidoreductase activity"/>
    <property type="evidence" value="ECO:0007669"/>
    <property type="project" value="InterPro"/>
</dbReference>
<dbReference type="HOGENOM" id="CLU_069253_0_4_5"/>
<feature type="domain" description="DSBA-like thioredoxin" evidence="1">
    <location>
        <begin position="14"/>
        <end position="217"/>
    </location>
</feature>
<dbReference type="OrthoDB" id="9799122at2"/>
<evidence type="ECO:0000313" key="2">
    <source>
        <dbReference type="EMBL" id="EDQ32886.1"/>
    </source>
</evidence>
<dbReference type="EMBL" id="ABIA03000002">
    <property type="protein sequence ID" value="EDQ32886.1"/>
    <property type="molecule type" value="Genomic_DNA"/>
</dbReference>
<dbReference type="CDD" id="cd03024">
    <property type="entry name" value="DsbA_FrnE"/>
    <property type="match status" value="1"/>
</dbReference>